<dbReference type="InterPro" id="IPR035406">
    <property type="entry name" value="DUF5412"/>
</dbReference>
<comment type="caution">
    <text evidence="2">The sequence shown here is derived from an EMBL/GenBank/DDBJ whole genome shotgun (WGS) entry which is preliminary data.</text>
</comment>
<reference evidence="2 3" key="1">
    <citation type="submission" date="2019-07" db="EMBL/GenBank/DDBJ databases">
        <title>Genomic analysis of Lentibacillus sp. NKC851-2.</title>
        <authorList>
            <person name="Oh Y.J."/>
        </authorList>
    </citation>
    <scope>NUCLEOTIDE SEQUENCE [LARGE SCALE GENOMIC DNA]</scope>
    <source>
        <strain evidence="2 3">NKC851-2</strain>
    </source>
</reference>
<evidence type="ECO:0000313" key="3">
    <source>
        <dbReference type="Proteomes" id="UP000319280"/>
    </source>
</evidence>
<keyword evidence="1" id="KW-1133">Transmembrane helix</keyword>
<proteinExistence type="predicted"/>
<accession>A0A549YH90</accession>
<dbReference type="Pfam" id="PF17428">
    <property type="entry name" value="DUF5412"/>
    <property type="match status" value="1"/>
</dbReference>
<keyword evidence="1" id="KW-0812">Transmembrane</keyword>
<evidence type="ECO:0000313" key="2">
    <source>
        <dbReference type="EMBL" id="TRM11259.1"/>
    </source>
</evidence>
<evidence type="ECO:0000256" key="1">
    <source>
        <dbReference type="SAM" id="Phobius"/>
    </source>
</evidence>
<organism evidence="2 3">
    <name type="scientific">Lentibacillus cibarius</name>
    <dbReference type="NCBI Taxonomy" id="2583219"/>
    <lineage>
        <taxon>Bacteria</taxon>
        <taxon>Bacillati</taxon>
        <taxon>Bacillota</taxon>
        <taxon>Bacilli</taxon>
        <taxon>Bacillales</taxon>
        <taxon>Bacillaceae</taxon>
        <taxon>Lentibacillus</taxon>
    </lineage>
</organism>
<dbReference type="AlphaFoldDB" id="A0A549YH90"/>
<gene>
    <name evidence="2" type="ORF">FH966_05790</name>
</gene>
<name>A0A549YH90_9BACI</name>
<keyword evidence="3" id="KW-1185">Reference proteome</keyword>
<feature type="transmembrane region" description="Helical" evidence="1">
    <location>
        <begin position="28"/>
        <end position="46"/>
    </location>
</feature>
<protein>
    <submittedName>
        <fullName evidence="2">Uncharacterized protein</fullName>
    </submittedName>
</protein>
<sequence length="172" mass="20001">MLITIVLLFIFVIKLFLFFIKKKPFPKIILIASLIGIIVVSIQAGYNKYFFTFNDDEGEFYKGPVNSPTDKYTANAYYMPYGGAAGGVKLWVEISYKDEDDQTKTVYYSEANSNFSMKWTNEATLHIKNEEPRFPKSNRSIKLNVENEIYHDRGLACQSWLMKSEYETCYQK</sequence>
<dbReference type="EMBL" id="VJMZ01000001">
    <property type="protein sequence ID" value="TRM11259.1"/>
    <property type="molecule type" value="Genomic_DNA"/>
</dbReference>
<dbReference type="Proteomes" id="UP000319280">
    <property type="component" value="Unassembled WGS sequence"/>
</dbReference>
<keyword evidence="1" id="KW-0472">Membrane</keyword>